<dbReference type="AlphaFoldDB" id="F2NFQ6"/>
<feature type="transmembrane region" description="Helical" evidence="8">
    <location>
        <begin position="300"/>
        <end position="318"/>
    </location>
</feature>
<feature type="transmembrane region" description="Helical" evidence="8">
    <location>
        <begin position="325"/>
        <end position="344"/>
    </location>
</feature>
<dbReference type="InterPro" id="IPR038731">
    <property type="entry name" value="RgtA/B/C-like"/>
</dbReference>
<accession>F2NFQ6</accession>
<feature type="transmembrane region" description="Helical" evidence="8">
    <location>
        <begin position="144"/>
        <end position="161"/>
    </location>
</feature>
<dbReference type="GO" id="GO:0009103">
    <property type="term" value="P:lipopolysaccharide biosynthetic process"/>
    <property type="evidence" value="ECO:0007669"/>
    <property type="project" value="UniProtKB-ARBA"/>
</dbReference>
<feature type="transmembrane region" description="Helical" evidence="8">
    <location>
        <begin position="213"/>
        <end position="241"/>
    </location>
</feature>
<evidence type="ECO:0000256" key="5">
    <source>
        <dbReference type="ARBA" id="ARBA00022692"/>
    </source>
</evidence>
<dbReference type="GO" id="GO:0005886">
    <property type="term" value="C:plasma membrane"/>
    <property type="evidence" value="ECO:0007669"/>
    <property type="project" value="UniProtKB-SubCell"/>
</dbReference>
<organism evidence="10 11">
    <name type="scientific">Desulfobacca acetoxidans (strain ATCC 700848 / DSM 11109 / ASRB2)</name>
    <dbReference type="NCBI Taxonomy" id="880072"/>
    <lineage>
        <taxon>Bacteria</taxon>
        <taxon>Pseudomonadati</taxon>
        <taxon>Thermodesulfobacteriota</taxon>
        <taxon>Desulfobaccia</taxon>
        <taxon>Desulfobaccales</taxon>
        <taxon>Desulfobaccaceae</taxon>
        <taxon>Desulfobacca</taxon>
    </lineage>
</organism>
<keyword evidence="5 8" id="KW-0812">Transmembrane</keyword>
<dbReference type="eggNOG" id="COG1807">
    <property type="taxonomic scope" value="Bacteria"/>
</dbReference>
<dbReference type="EMBL" id="CP002629">
    <property type="protein sequence ID" value="AEB10175.1"/>
    <property type="molecule type" value="Genomic_DNA"/>
</dbReference>
<comment type="subcellular location">
    <subcellularLocation>
        <location evidence="1">Cell membrane</location>
        <topology evidence="1">Multi-pass membrane protein</topology>
    </subcellularLocation>
</comment>
<dbReference type="Pfam" id="PF13231">
    <property type="entry name" value="PMT_2"/>
    <property type="match status" value="1"/>
</dbReference>
<sequence length="514" mass="58858">MPRYATRLVPILVWTIVIFCSFHNLRNFPTIWWDEAIFSETAANLAQKGRYAFTIESPDKLSDFDYRISAGPVIIAPVALAYYLFEVDIFYGRLVAGVFLCLAFVLLYLSARCLLPRGPSLLSVLLTLGTTDILYWGRSVMGDIPAITCFLGGIFFVLKGLQEERRSCMWAAGCCLGLAVAAKEFYGLALFPVLAILFWTYRRRLLELTKTAGVLLLGFFLPLAVYLIVKAFILGGLLPALNHFYVQKKLLCHEFFTPMTIGRFYPESFAYLLTHPLFITGLIGFWLYQRRNGWSPSLRYWLGNLSLWGVFYLLAVYWQRFALPVLILSSPFAGYLLIATFNALSEAAALRRFPMWAKISVLSMMIALVFPLSIFSYLPRIMNSADDSPHKLVDYLQRSIPNDVLIETPEYELVFLDDEHRYHLMPAFYFVESTPDKIVLHSPETGRYDFAKVKADLLILGSFGKSVFRQIYPWSQVRRYYKKISTIDYYDIYLRRDSNLGRQVQALGLGPSAR</sequence>
<reference evidence="11" key="2">
    <citation type="submission" date="2011-03" db="EMBL/GenBank/DDBJ databases">
        <title>The complete genome of Desulfobacca acetoxidans DSM 11109.</title>
        <authorList>
            <consortium name="US DOE Joint Genome Institute (JGI-PGF)"/>
            <person name="Lucas S."/>
            <person name="Copeland A."/>
            <person name="Lapidus A."/>
            <person name="Bruce D."/>
            <person name="Goodwin L."/>
            <person name="Pitluck S."/>
            <person name="Peters L."/>
            <person name="Kyrpides N."/>
            <person name="Mavromatis K."/>
            <person name="Ivanova N."/>
            <person name="Ovchinnikova G."/>
            <person name="Teshima H."/>
            <person name="Detter J.C."/>
            <person name="Han C."/>
            <person name="Land M."/>
            <person name="Hauser L."/>
            <person name="Markowitz V."/>
            <person name="Cheng J.-F."/>
            <person name="Hugenholtz P."/>
            <person name="Woyke T."/>
            <person name="Wu D."/>
            <person name="Spring S."/>
            <person name="Schueler E."/>
            <person name="Brambilla E."/>
            <person name="Klenk H.-P."/>
            <person name="Eisen J.A."/>
        </authorList>
    </citation>
    <scope>NUCLEOTIDE SEQUENCE [LARGE SCALE GENOMIC DNA]</scope>
    <source>
        <strain evidence="11">ATCC 700848 / DSM 11109 / ASRB2</strain>
    </source>
</reference>
<keyword evidence="6 8" id="KW-1133">Transmembrane helix</keyword>
<evidence type="ECO:0000256" key="6">
    <source>
        <dbReference type="ARBA" id="ARBA00022989"/>
    </source>
</evidence>
<feature type="transmembrane region" description="Helical" evidence="8">
    <location>
        <begin position="6"/>
        <end position="25"/>
    </location>
</feature>
<evidence type="ECO:0000256" key="4">
    <source>
        <dbReference type="ARBA" id="ARBA00022679"/>
    </source>
</evidence>
<dbReference type="PANTHER" id="PTHR33908">
    <property type="entry name" value="MANNOSYLTRANSFERASE YKCB-RELATED"/>
    <property type="match status" value="1"/>
</dbReference>
<evidence type="ECO:0000256" key="8">
    <source>
        <dbReference type="SAM" id="Phobius"/>
    </source>
</evidence>
<dbReference type="Proteomes" id="UP000000483">
    <property type="component" value="Chromosome"/>
</dbReference>
<feature type="transmembrane region" description="Helical" evidence="8">
    <location>
        <begin position="356"/>
        <end position="378"/>
    </location>
</feature>
<feature type="transmembrane region" description="Helical" evidence="8">
    <location>
        <begin position="168"/>
        <end position="201"/>
    </location>
</feature>
<evidence type="ECO:0000259" key="9">
    <source>
        <dbReference type="Pfam" id="PF13231"/>
    </source>
</evidence>
<dbReference type="InterPro" id="IPR050297">
    <property type="entry name" value="LipidA_mod_glycosyltrf_83"/>
</dbReference>
<evidence type="ECO:0000256" key="3">
    <source>
        <dbReference type="ARBA" id="ARBA00022676"/>
    </source>
</evidence>
<feature type="transmembrane region" description="Helical" evidence="8">
    <location>
        <begin position="66"/>
        <end position="85"/>
    </location>
</feature>
<name>F2NFQ6_DESAR</name>
<keyword evidence="7 8" id="KW-0472">Membrane</keyword>
<evidence type="ECO:0000313" key="10">
    <source>
        <dbReference type="EMBL" id="AEB10175.1"/>
    </source>
</evidence>
<keyword evidence="2" id="KW-1003">Cell membrane</keyword>
<dbReference type="KEGG" id="dao:Desac_2353"/>
<evidence type="ECO:0000313" key="11">
    <source>
        <dbReference type="Proteomes" id="UP000000483"/>
    </source>
</evidence>
<feature type="transmembrane region" description="Helical" evidence="8">
    <location>
        <begin position="269"/>
        <end position="288"/>
    </location>
</feature>
<evidence type="ECO:0000256" key="1">
    <source>
        <dbReference type="ARBA" id="ARBA00004651"/>
    </source>
</evidence>
<reference evidence="10 11" key="1">
    <citation type="journal article" date="2011" name="Stand. Genomic Sci.">
        <title>Complete genome sequence of the acetate-degrading sulfate reducer Desulfobacca acetoxidans type strain (ASRB2).</title>
        <authorList>
            <person name="Goker M."/>
            <person name="Teshima H."/>
            <person name="Lapidus A."/>
            <person name="Nolan M."/>
            <person name="Lucas S."/>
            <person name="Hammon N."/>
            <person name="Deshpande S."/>
            <person name="Cheng J.F."/>
            <person name="Tapia R."/>
            <person name="Han C."/>
            <person name="Goodwin L."/>
            <person name="Pitluck S."/>
            <person name="Huntemann M."/>
            <person name="Liolios K."/>
            <person name="Ivanova N."/>
            <person name="Pagani I."/>
            <person name="Mavromatis K."/>
            <person name="Ovchinikova G."/>
            <person name="Pati A."/>
            <person name="Chen A."/>
            <person name="Palaniappan K."/>
            <person name="Land M."/>
            <person name="Hauser L."/>
            <person name="Brambilla E.M."/>
            <person name="Rohde M."/>
            <person name="Spring S."/>
            <person name="Detter J.C."/>
            <person name="Woyke T."/>
            <person name="Bristow J."/>
            <person name="Eisen J.A."/>
            <person name="Markowitz V."/>
            <person name="Hugenholtz P."/>
            <person name="Kyrpides N.C."/>
            <person name="Klenk H.P."/>
        </authorList>
    </citation>
    <scope>NUCLEOTIDE SEQUENCE [LARGE SCALE GENOMIC DNA]</scope>
    <source>
        <strain evidence="11">ATCC 700848 / DSM 11109 / ASRB2</strain>
    </source>
</reference>
<dbReference type="GO" id="GO:0016763">
    <property type="term" value="F:pentosyltransferase activity"/>
    <property type="evidence" value="ECO:0007669"/>
    <property type="project" value="TreeGrafter"/>
</dbReference>
<keyword evidence="11" id="KW-1185">Reference proteome</keyword>
<evidence type="ECO:0000256" key="2">
    <source>
        <dbReference type="ARBA" id="ARBA00022475"/>
    </source>
</evidence>
<feature type="domain" description="Glycosyltransferase RgtA/B/C/D-like" evidence="9">
    <location>
        <begin position="72"/>
        <end position="221"/>
    </location>
</feature>
<dbReference type="STRING" id="880072.Desac_2353"/>
<dbReference type="PANTHER" id="PTHR33908:SF11">
    <property type="entry name" value="MEMBRANE PROTEIN"/>
    <property type="match status" value="1"/>
</dbReference>
<proteinExistence type="predicted"/>
<keyword evidence="3" id="KW-0328">Glycosyltransferase</keyword>
<gene>
    <name evidence="10" type="ordered locus">Desac_2353</name>
</gene>
<evidence type="ECO:0000256" key="7">
    <source>
        <dbReference type="ARBA" id="ARBA00023136"/>
    </source>
</evidence>
<keyword evidence="4" id="KW-0808">Transferase</keyword>
<protein>
    <recommendedName>
        <fullName evidence="9">Glycosyltransferase RgtA/B/C/D-like domain-containing protein</fullName>
    </recommendedName>
</protein>
<dbReference type="HOGENOM" id="CLU_529689_0_0_7"/>
<dbReference type="RefSeq" id="WP_013707284.1">
    <property type="nucleotide sequence ID" value="NC_015388.1"/>
</dbReference>
<feature type="transmembrane region" description="Helical" evidence="8">
    <location>
        <begin position="91"/>
        <end position="109"/>
    </location>
</feature>